<evidence type="ECO:0000313" key="3">
    <source>
        <dbReference type="Proteomes" id="UP001552527"/>
    </source>
</evidence>
<keyword evidence="3" id="KW-1185">Reference proteome</keyword>
<feature type="transmembrane region" description="Helical" evidence="1">
    <location>
        <begin position="158"/>
        <end position="177"/>
    </location>
</feature>
<gene>
    <name evidence="2" type="ORF">AB0K95_04940</name>
</gene>
<accession>A0ABV3J8X7</accession>
<keyword evidence="1" id="KW-0472">Membrane</keyword>
<evidence type="ECO:0000256" key="1">
    <source>
        <dbReference type="SAM" id="Phobius"/>
    </source>
</evidence>
<dbReference type="EMBL" id="JBFATE010000002">
    <property type="protein sequence ID" value="MEV5244615.1"/>
    <property type="molecule type" value="Genomic_DNA"/>
</dbReference>
<comment type="caution">
    <text evidence="2">The sequence shown here is derived from an EMBL/GenBank/DDBJ whole genome shotgun (WGS) entry which is preliminary data.</text>
</comment>
<feature type="transmembrane region" description="Helical" evidence="1">
    <location>
        <begin position="84"/>
        <end position="102"/>
    </location>
</feature>
<feature type="transmembrane region" description="Helical" evidence="1">
    <location>
        <begin position="292"/>
        <end position="313"/>
    </location>
</feature>
<protein>
    <recommendedName>
        <fullName evidence="4">Integral membrane protein</fullName>
    </recommendedName>
</protein>
<proteinExistence type="predicted"/>
<dbReference type="RefSeq" id="WP_364018729.1">
    <property type="nucleotide sequence ID" value="NZ_JBFATE010000002.1"/>
</dbReference>
<keyword evidence="1" id="KW-1133">Transmembrane helix</keyword>
<name>A0ABV3J8X7_9ACTN</name>
<dbReference type="Proteomes" id="UP001552527">
    <property type="component" value="Unassembled WGS sequence"/>
</dbReference>
<evidence type="ECO:0000313" key="2">
    <source>
        <dbReference type="EMBL" id="MEV5244615.1"/>
    </source>
</evidence>
<evidence type="ECO:0008006" key="4">
    <source>
        <dbReference type="Google" id="ProtNLM"/>
    </source>
</evidence>
<feature type="transmembrane region" description="Helical" evidence="1">
    <location>
        <begin position="198"/>
        <end position="218"/>
    </location>
</feature>
<sequence>MEYRHAAVPAVAGGLMLTLLLWWAGASADALDLDGATGALGIETVNALRSWLNPWAYDPQPGASVAVTADGASYLALHDTAMQIRFVAVFLVYAAGSLLLVRRLPAERGRVWQAVLALWAWGVVAGTLAVTVSAPWMIASGGRGSYRFLPQLAALASTGRTVLVPLALAAAVWTVFVTRLALKNADPLPRGDIPARTAVVAATIGTAVVAVSVVVLSYQANAARIQTVFTGGGFLSEPGDLLRQWLLLGAWSGPSGVGLWDWLLVRFGDVLLLAVVWCALRWLPGMLTRVSVPAMAACTVCAVVLGLLVRHLWRVTVVDGGTTSWHLLQAASGLGEGTSAAVPWGTLAGVTATVVLRVTGRGAEAPAPAAAAGGAGSGG</sequence>
<organism evidence="2 3">
    <name type="scientific">Streptomyces werraensis</name>
    <dbReference type="NCBI Taxonomy" id="68284"/>
    <lineage>
        <taxon>Bacteria</taxon>
        <taxon>Bacillati</taxon>
        <taxon>Actinomycetota</taxon>
        <taxon>Actinomycetes</taxon>
        <taxon>Kitasatosporales</taxon>
        <taxon>Streptomycetaceae</taxon>
        <taxon>Streptomyces</taxon>
    </lineage>
</organism>
<keyword evidence="1" id="KW-0812">Transmembrane</keyword>
<feature type="transmembrane region" description="Helical" evidence="1">
    <location>
        <begin position="114"/>
        <end position="138"/>
    </location>
</feature>
<reference evidence="2 3" key="1">
    <citation type="submission" date="2024-06" db="EMBL/GenBank/DDBJ databases">
        <title>The Natural Products Discovery Center: Release of the First 8490 Sequenced Strains for Exploring Actinobacteria Biosynthetic Diversity.</title>
        <authorList>
            <person name="Kalkreuter E."/>
            <person name="Kautsar S.A."/>
            <person name="Yang D."/>
            <person name="Bader C.D."/>
            <person name="Teijaro C.N."/>
            <person name="Fluegel L."/>
            <person name="Davis C.M."/>
            <person name="Simpson J.R."/>
            <person name="Lauterbach L."/>
            <person name="Steele A.D."/>
            <person name="Gui C."/>
            <person name="Meng S."/>
            <person name="Li G."/>
            <person name="Viehrig K."/>
            <person name="Ye F."/>
            <person name="Su P."/>
            <person name="Kiefer A.F."/>
            <person name="Nichols A."/>
            <person name="Cepeda A.J."/>
            <person name="Yan W."/>
            <person name="Fan B."/>
            <person name="Jiang Y."/>
            <person name="Adhikari A."/>
            <person name="Zheng C.-J."/>
            <person name="Schuster L."/>
            <person name="Cowan T.M."/>
            <person name="Smanski M.J."/>
            <person name="Chevrette M.G."/>
            <person name="De Carvalho L.P.S."/>
            <person name="Shen B."/>
        </authorList>
    </citation>
    <scope>NUCLEOTIDE SEQUENCE [LARGE SCALE GENOMIC DNA]</scope>
    <source>
        <strain evidence="2 3">NPDC052768</strain>
    </source>
</reference>
<feature type="transmembrane region" description="Helical" evidence="1">
    <location>
        <begin position="259"/>
        <end position="280"/>
    </location>
</feature>